<evidence type="ECO:0000259" key="6">
    <source>
        <dbReference type="Pfam" id="PF00117"/>
    </source>
</evidence>
<evidence type="ECO:0000256" key="1">
    <source>
        <dbReference type="ARBA" id="ARBA00012266"/>
    </source>
</evidence>
<proteinExistence type="predicted"/>
<evidence type="ECO:0000256" key="5">
    <source>
        <dbReference type="SAM" id="MobiDB-lite"/>
    </source>
</evidence>
<dbReference type="PANTHER" id="PTHR11236">
    <property type="entry name" value="AMINOBENZOATE/ANTHRANILATE SYNTHASE"/>
    <property type="match status" value="1"/>
</dbReference>
<dbReference type="GO" id="GO:0004049">
    <property type="term" value="F:anthranilate synthase activity"/>
    <property type="evidence" value="ECO:0007669"/>
    <property type="project" value="UniProtKB-EC"/>
</dbReference>
<dbReference type="CDD" id="cd01743">
    <property type="entry name" value="GATase1_Anthranilate_Synthase"/>
    <property type="match status" value="1"/>
</dbReference>
<dbReference type="RefSeq" id="WP_234385605.1">
    <property type="nucleotide sequence ID" value="NZ_BCMM01000010.1"/>
</dbReference>
<feature type="region of interest" description="Disordered" evidence="5">
    <location>
        <begin position="433"/>
        <end position="471"/>
    </location>
</feature>
<dbReference type="Gene3D" id="3.40.50.880">
    <property type="match status" value="1"/>
</dbReference>
<keyword evidence="3 8" id="KW-0456">Lyase</keyword>
<dbReference type="InterPro" id="IPR015890">
    <property type="entry name" value="Chorismate_C"/>
</dbReference>
<evidence type="ECO:0000313" key="9">
    <source>
        <dbReference type="Proteomes" id="UP000067448"/>
    </source>
</evidence>
<sequence length="735" mass="79859">MTHTERTGPSGPSRPRPLSRPSEPWEPSEPRDAYDPYDPQDPSPLGRILAAPYPEFALLHRPRTGPADRIEVLVGDSAEVAHLADIPLREDTAGRDAGPGSAEHEVLVVVPYRQLAERGFEAVDDGAPVITLRVRTQTSMPVAEALTRLPDTRADLTGGGFDLDDTAYADLVRRMVEEEIGSGEGANFVVRRTFVADISAYSPLVALAVFRRLLERERGTYWTFVVHACGRTFVGATPERHLSLADGVAVMNPISGTYRYPAQGPTLTGVLSFLADTKEADELSMVVDEELKMMARISDSGVRAHGPRLVEMAGLAHTEYVVEGRTSADVRDVLRETLFAPTVTGSPLESAAKVVRRFEPHGRGYYSGVLALIGRDAGGGRTLDSSILIRTAVIDATGRMTLGVGATVVRDSDPWAEAAETRVKAAGLLSALGHESESDPEPEPERTVPSAKPGPGRRLGSGPGPASFARHPDVLGALRQRNSALSSFWLGDTASDARPVPGLVGRRVLVVDAEDTFTALWDHQLRALGPIVTVRRFDEAHAPDAYHLDAHAPDAHHLDAYDLVVLGPGPGDPRRLRHPKIARLRALTRRLLDEGRPFLSVCLSHQVLSGLLGLDLVRKEHPDQGVQRKIDLFGRPELVGFYNTFAARTDTDLIVAPGAGDVVEVCRDRENGQVHALRGPGFRSVQFHPESVLSQNGPALIADLLVSLLEERRPPVDRFRTRRATERRDLCVPAH</sequence>
<evidence type="ECO:0000259" key="7">
    <source>
        <dbReference type="Pfam" id="PF00425"/>
    </source>
</evidence>
<feature type="region of interest" description="Disordered" evidence="5">
    <location>
        <begin position="1"/>
        <end position="48"/>
    </location>
</feature>
<keyword evidence="2" id="KW-0315">Glutamine amidotransferase</keyword>
<dbReference type="InterPro" id="IPR006221">
    <property type="entry name" value="TrpG/PapA_dom"/>
</dbReference>
<dbReference type="AlphaFoldDB" id="A0A100JMD0"/>
<dbReference type="Gene3D" id="3.60.120.10">
    <property type="entry name" value="Anthranilate synthase"/>
    <property type="match status" value="1"/>
</dbReference>
<comment type="catalytic activity">
    <reaction evidence="4">
        <text>chorismate + L-glutamine = anthranilate + pyruvate + L-glutamate + H(+)</text>
        <dbReference type="Rhea" id="RHEA:21732"/>
        <dbReference type="ChEBI" id="CHEBI:15361"/>
        <dbReference type="ChEBI" id="CHEBI:15378"/>
        <dbReference type="ChEBI" id="CHEBI:16567"/>
        <dbReference type="ChEBI" id="CHEBI:29748"/>
        <dbReference type="ChEBI" id="CHEBI:29985"/>
        <dbReference type="ChEBI" id="CHEBI:58359"/>
        <dbReference type="EC" id="4.1.3.27"/>
    </reaction>
</comment>
<name>A0A100JMD0_STRSC</name>
<dbReference type="GO" id="GO:0000162">
    <property type="term" value="P:L-tryptophan biosynthetic process"/>
    <property type="evidence" value="ECO:0007669"/>
    <property type="project" value="TreeGrafter"/>
</dbReference>
<feature type="domain" description="Chorismate-utilising enzyme C-terminal" evidence="7">
    <location>
        <begin position="166"/>
        <end position="424"/>
    </location>
</feature>
<dbReference type="PROSITE" id="PS51273">
    <property type="entry name" value="GATASE_TYPE_1"/>
    <property type="match status" value="1"/>
</dbReference>
<dbReference type="PRINTS" id="PR00096">
    <property type="entry name" value="GATASE"/>
</dbReference>
<reference evidence="8 9" key="2">
    <citation type="journal article" date="2016" name="Genome Announc.">
        <title>Draft Genome Sequences of Streptomyces scabiei S58, Streptomyces turgidiscabies T45, and Streptomyces acidiscabies a10, the Pathogens of Potato Common Scab, Isolated in Japan.</title>
        <authorList>
            <person name="Tomihama T."/>
            <person name="Nishi Y."/>
            <person name="Sakai M."/>
            <person name="Ikenaga M."/>
            <person name="Okubo T."/>
            <person name="Ikeda S."/>
        </authorList>
    </citation>
    <scope>NUCLEOTIDE SEQUENCE [LARGE SCALE GENOMIC DNA]</scope>
    <source>
        <strain evidence="8 9">S58</strain>
    </source>
</reference>
<accession>A0A100JMD0</accession>
<reference evidence="9" key="1">
    <citation type="submission" date="2015-11" db="EMBL/GenBank/DDBJ databases">
        <authorList>
            <consortium name="Cross-ministerial Strategic Innovation Promotion Program (SIP) consortium"/>
            <person name="Tomihama T."/>
            <person name="Ikenaga M."/>
            <person name="Sakai M."/>
            <person name="Okubo T."/>
            <person name="Ikeda S."/>
        </authorList>
    </citation>
    <scope>NUCLEOTIDE SEQUENCE [LARGE SCALE GENOMIC DNA]</scope>
    <source>
        <strain evidence="9">S58</strain>
    </source>
</reference>
<gene>
    <name evidence="8" type="primary">trpE_2</name>
    <name evidence="8" type="ORF">SsS58_02553</name>
</gene>
<evidence type="ECO:0000313" key="8">
    <source>
        <dbReference type="EMBL" id="GAQ62194.1"/>
    </source>
</evidence>
<feature type="domain" description="Glutamine amidotransferase" evidence="6">
    <location>
        <begin position="509"/>
        <end position="706"/>
    </location>
</feature>
<reference evidence="9" key="3">
    <citation type="submission" date="2016-02" db="EMBL/GenBank/DDBJ databases">
        <title>Draft genome of pathogenic Streptomyces sp. in Japan.</title>
        <authorList>
            <person name="Tomihama T."/>
            <person name="Ikenaga M."/>
            <person name="Sakai M."/>
            <person name="Okubo T."/>
            <person name="Ikeda S."/>
        </authorList>
    </citation>
    <scope>NUCLEOTIDE SEQUENCE [LARGE SCALE GENOMIC DNA]</scope>
    <source>
        <strain evidence="9">S58</strain>
    </source>
</reference>
<dbReference type="Pfam" id="PF00117">
    <property type="entry name" value="GATase"/>
    <property type="match status" value="1"/>
</dbReference>
<dbReference type="EC" id="4.1.3.27" evidence="1"/>
<dbReference type="Pfam" id="PF00425">
    <property type="entry name" value="Chorismate_bind"/>
    <property type="match status" value="1"/>
</dbReference>
<organism evidence="8 9">
    <name type="scientific">Streptomyces scabiei</name>
    <dbReference type="NCBI Taxonomy" id="1930"/>
    <lineage>
        <taxon>Bacteria</taxon>
        <taxon>Bacillati</taxon>
        <taxon>Actinomycetota</taxon>
        <taxon>Actinomycetes</taxon>
        <taxon>Kitasatosporales</taxon>
        <taxon>Streptomycetaceae</taxon>
        <taxon>Streptomyces</taxon>
    </lineage>
</organism>
<dbReference type="InterPro" id="IPR005801">
    <property type="entry name" value="ADC_synthase"/>
</dbReference>
<comment type="caution">
    <text evidence="8">The sequence shown here is derived from an EMBL/GenBank/DDBJ whole genome shotgun (WGS) entry which is preliminary data.</text>
</comment>
<dbReference type="InterPro" id="IPR017926">
    <property type="entry name" value="GATASE"/>
</dbReference>
<protein>
    <recommendedName>
        <fullName evidence="1">anthranilate synthase</fullName>
        <ecNumber evidence="1">4.1.3.27</ecNumber>
    </recommendedName>
</protein>
<dbReference type="InterPro" id="IPR019999">
    <property type="entry name" value="Anth_synth_I-like"/>
</dbReference>
<dbReference type="Proteomes" id="UP000067448">
    <property type="component" value="Unassembled WGS sequence"/>
</dbReference>
<evidence type="ECO:0000256" key="4">
    <source>
        <dbReference type="ARBA" id="ARBA00047683"/>
    </source>
</evidence>
<dbReference type="EMBL" id="BCMM01000010">
    <property type="protein sequence ID" value="GAQ62194.1"/>
    <property type="molecule type" value="Genomic_DNA"/>
</dbReference>
<dbReference type="SUPFAM" id="SSF52317">
    <property type="entry name" value="Class I glutamine amidotransferase-like"/>
    <property type="match status" value="1"/>
</dbReference>
<dbReference type="PANTHER" id="PTHR11236:SF49">
    <property type="entry name" value="ANTHRANILATE SYNTHASE COMPONENT 1"/>
    <property type="match status" value="1"/>
</dbReference>
<dbReference type="SUPFAM" id="SSF56322">
    <property type="entry name" value="ADC synthase"/>
    <property type="match status" value="1"/>
</dbReference>
<dbReference type="InterPro" id="IPR029062">
    <property type="entry name" value="Class_I_gatase-like"/>
</dbReference>
<evidence type="ECO:0000256" key="2">
    <source>
        <dbReference type="ARBA" id="ARBA00022962"/>
    </source>
</evidence>
<evidence type="ECO:0000256" key="3">
    <source>
        <dbReference type="ARBA" id="ARBA00023239"/>
    </source>
</evidence>